<dbReference type="HOGENOM" id="CLU_033863_5_2_6"/>
<reference evidence="7 8" key="1">
    <citation type="submission" date="2006-03" db="EMBL/GenBank/DDBJ databases">
        <authorList>
            <person name="Bartlett D.H."/>
            <person name="Valle G."/>
            <person name="Lauro F.M."/>
            <person name="Vezzi A."/>
            <person name="Simonato F."/>
            <person name="Eloe E."/>
            <person name="Vitulo N."/>
            <person name="Stratton T.K."/>
            <person name="D'angelo M."/>
            <person name="Ferriera S."/>
            <person name="Johnson J."/>
            <person name="Kravitz S."/>
            <person name="Beeson K."/>
            <person name="Sutton G."/>
            <person name="Rogers Y."/>
            <person name="Friedman R."/>
            <person name="Frazier M."/>
            <person name="Venter J.C."/>
        </authorList>
    </citation>
    <scope>NUCLEOTIDE SEQUENCE [LARGE SCALE GENOMIC DNA]</scope>
    <source>
        <strain evidence="7 8">3TCK</strain>
    </source>
</reference>
<dbReference type="SUPFAM" id="SSF103481">
    <property type="entry name" value="Multidrug resistance efflux transporter EmrE"/>
    <property type="match status" value="2"/>
</dbReference>
<name>Q1Z664_9GAMM</name>
<dbReference type="PANTHER" id="PTHR32322:SF9">
    <property type="entry name" value="AMINO-ACID METABOLITE EFFLUX PUMP-RELATED"/>
    <property type="match status" value="1"/>
</dbReference>
<comment type="caution">
    <text evidence="7">The sequence shown here is derived from an EMBL/GenBank/DDBJ whole genome shotgun (WGS) entry which is preliminary data.</text>
</comment>
<feature type="domain" description="EamA" evidence="6">
    <location>
        <begin position="6"/>
        <end position="136"/>
    </location>
</feature>
<dbReference type="PANTHER" id="PTHR32322">
    <property type="entry name" value="INNER MEMBRANE TRANSPORTER"/>
    <property type="match status" value="1"/>
</dbReference>
<feature type="transmembrane region" description="Helical" evidence="5">
    <location>
        <begin position="237"/>
        <end position="261"/>
    </location>
</feature>
<evidence type="ECO:0000256" key="2">
    <source>
        <dbReference type="ARBA" id="ARBA00022692"/>
    </source>
</evidence>
<feature type="transmembrane region" description="Helical" evidence="5">
    <location>
        <begin position="211"/>
        <end position="230"/>
    </location>
</feature>
<dbReference type="Proteomes" id="UP000003789">
    <property type="component" value="Unassembled WGS sequence"/>
</dbReference>
<evidence type="ECO:0000313" key="8">
    <source>
        <dbReference type="Proteomes" id="UP000003789"/>
    </source>
</evidence>
<evidence type="ECO:0000256" key="3">
    <source>
        <dbReference type="ARBA" id="ARBA00022989"/>
    </source>
</evidence>
<dbReference type="InterPro" id="IPR050638">
    <property type="entry name" value="AA-Vitamin_Transporters"/>
</dbReference>
<feature type="transmembrane region" description="Helical" evidence="5">
    <location>
        <begin position="180"/>
        <end position="199"/>
    </location>
</feature>
<feature type="domain" description="EamA" evidence="6">
    <location>
        <begin position="153"/>
        <end position="282"/>
    </location>
</feature>
<feature type="transmembrane region" description="Helical" evidence="5">
    <location>
        <begin position="267"/>
        <end position="286"/>
    </location>
</feature>
<feature type="transmembrane region" description="Helical" evidence="5">
    <location>
        <begin position="33"/>
        <end position="51"/>
    </location>
</feature>
<keyword evidence="4 5" id="KW-0472">Membrane</keyword>
<comment type="subcellular location">
    <subcellularLocation>
        <location evidence="1">Membrane</location>
        <topology evidence="1">Multi-pass membrane protein</topology>
    </subcellularLocation>
</comment>
<keyword evidence="2 5" id="KW-0812">Transmembrane</keyword>
<evidence type="ECO:0000259" key="6">
    <source>
        <dbReference type="Pfam" id="PF00892"/>
    </source>
</evidence>
<feature type="transmembrane region" description="Helical" evidence="5">
    <location>
        <begin position="119"/>
        <end position="137"/>
    </location>
</feature>
<evidence type="ECO:0000256" key="5">
    <source>
        <dbReference type="SAM" id="Phobius"/>
    </source>
</evidence>
<gene>
    <name evidence="7" type="ORF">P3TCK_12366</name>
</gene>
<dbReference type="InterPro" id="IPR000620">
    <property type="entry name" value="EamA_dom"/>
</dbReference>
<feature type="transmembrane region" description="Helical" evidence="5">
    <location>
        <begin position="90"/>
        <end position="112"/>
    </location>
</feature>
<dbReference type="AlphaFoldDB" id="Q1Z664"/>
<feature type="transmembrane region" description="Helical" evidence="5">
    <location>
        <begin position="63"/>
        <end position="84"/>
    </location>
</feature>
<evidence type="ECO:0000256" key="1">
    <source>
        <dbReference type="ARBA" id="ARBA00004141"/>
    </source>
</evidence>
<feature type="transmembrane region" description="Helical" evidence="5">
    <location>
        <begin position="7"/>
        <end position="27"/>
    </location>
</feature>
<dbReference type="InterPro" id="IPR037185">
    <property type="entry name" value="EmrE-like"/>
</dbReference>
<sequence>MLLKNYLTLLAIGLIWGSQFIFQEFALISFSPIWIGSTRAAIGAITLIVICKSIGIKSSSKQWVLFGVIGLLEAAIPFVLVPWGQQHLDSSIAAILMGTLPFYVLLFAPIFVKGAKINSANTISVIIGFSGLVVLFYPELSLGAGDINLVSSLAIVAAAVCFAIALLLLNRVRDEHPLIVARNVLSAASIQLLVIAFITTPFEYQTASTTAIFSVLYLGAICAGVVYYLYMMCIKNAGPVFTSMTNYIVPAVGVFIGALVTNESIKINTWVALLVILCALFINQLLSKKEQTA</sequence>
<evidence type="ECO:0000313" key="7">
    <source>
        <dbReference type="EMBL" id="EAS43980.1"/>
    </source>
</evidence>
<dbReference type="OrthoDB" id="9810556at2"/>
<dbReference type="EMBL" id="AAPH01000007">
    <property type="protein sequence ID" value="EAS43980.1"/>
    <property type="molecule type" value="Genomic_DNA"/>
</dbReference>
<accession>Q1Z664</accession>
<protein>
    <recommendedName>
        <fullName evidence="6">EamA domain-containing protein</fullName>
    </recommendedName>
</protein>
<feature type="transmembrane region" description="Helical" evidence="5">
    <location>
        <begin position="149"/>
        <end position="168"/>
    </location>
</feature>
<organism evidence="7 8">
    <name type="scientific">Photobacterium profundum 3TCK</name>
    <dbReference type="NCBI Taxonomy" id="314280"/>
    <lineage>
        <taxon>Bacteria</taxon>
        <taxon>Pseudomonadati</taxon>
        <taxon>Pseudomonadota</taxon>
        <taxon>Gammaproteobacteria</taxon>
        <taxon>Vibrionales</taxon>
        <taxon>Vibrionaceae</taxon>
        <taxon>Photobacterium</taxon>
    </lineage>
</organism>
<dbReference type="RefSeq" id="WP_006230495.1">
    <property type="nucleotide sequence ID" value="NZ_CH724134.1"/>
</dbReference>
<evidence type="ECO:0000256" key="4">
    <source>
        <dbReference type="ARBA" id="ARBA00023136"/>
    </source>
</evidence>
<keyword evidence="3 5" id="KW-1133">Transmembrane helix</keyword>
<dbReference type="GO" id="GO:0016020">
    <property type="term" value="C:membrane"/>
    <property type="evidence" value="ECO:0007669"/>
    <property type="project" value="UniProtKB-SubCell"/>
</dbReference>
<dbReference type="Pfam" id="PF00892">
    <property type="entry name" value="EamA"/>
    <property type="match status" value="2"/>
</dbReference>
<proteinExistence type="predicted"/>